<gene>
    <name evidence="3" type="ORF">D3H65_23790</name>
</gene>
<feature type="domain" description="Wadjet protein JetD C-terminal" evidence="1">
    <location>
        <begin position="203"/>
        <end position="376"/>
    </location>
</feature>
<dbReference type="Pfam" id="PF09983">
    <property type="entry name" value="JetD_C"/>
    <property type="match status" value="1"/>
</dbReference>
<dbReference type="EMBL" id="CP032157">
    <property type="protein sequence ID" value="AXY76829.1"/>
    <property type="molecule type" value="Genomic_DNA"/>
</dbReference>
<dbReference type="OrthoDB" id="322908at2"/>
<evidence type="ECO:0000313" key="3">
    <source>
        <dbReference type="EMBL" id="AXY76829.1"/>
    </source>
</evidence>
<name>A0A3B7MU97_9BACT</name>
<dbReference type="InterPro" id="IPR024534">
    <property type="entry name" value="JetD_C"/>
</dbReference>
<sequence length="390" mass="44837">MITPQEIGGKALRKYGDYLRSLIQGSSFFPLHIRADKKAPADFGLRHKALEALISHSKDRTGFGYSLGYRKVVTRQHGEQDEVEVVRFNTEEDYLRFLNKEIEAAEFKDGLGQLLAWQPTLKDWLLQQPPDTLLQYQPAWKGICGVVDYLLTHDVRNLYLRTLQVPVHTKFIQRYKAVIFSLLQFLQPARFGNEGHTLEEALGLRKKPHLFALRWLDLAMAEQFSAGMEVFGVSVDYLKQVAWPVKQIILVENETNLYLLPEMAGSMALVSAGGALHLLKDIPLFRNTQLYYWGDLDEKGFTMLRDVRLYYPHVISVLMDEAVVMHHQLEMDTQPHRYREHDLSVLTGSEKRAFSLLSANNGRIEQEKLDQHYMQECLAKMPEANSTGTE</sequence>
<proteinExistence type="predicted"/>
<evidence type="ECO:0008006" key="5">
    <source>
        <dbReference type="Google" id="ProtNLM"/>
    </source>
</evidence>
<feature type="domain" description="DUF3322" evidence="2">
    <location>
        <begin position="4"/>
        <end position="183"/>
    </location>
</feature>
<evidence type="ECO:0000313" key="4">
    <source>
        <dbReference type="Proteomes" id="UP000263900"/>
    </source>
</evidence>
<evidence type="ECO:0000259" key="2">
    <source>
        <dbReference type="Pfam" id="PF11795"/>
    </source>
</evidence>
<dbReference type="InterPro" id="IPR024537">
    <property type="entry name" value="DUF3322"/>
</dbReference>
<keyword evidence="4" id="KW-1185">Reference proteome</keyword>
<dbReference type="KEGG" id="pseg:D3H65_23790"/>
<reference evidence="3 4" key="1">
    <citation type="submission" date="2018-09" db="EMBL/GenBank/DDBJ databases">
        <title>Genome sequencing of strain 6GH32-13.</title>
        <authorList>
            <person name="Weon H.-Y."/>
            <person name="Heo J."/>
            <person name="Kwon S.-W."/>
        </authorList>
    </citation>
    <scope>NUCLEOTIDE SEQUENCE [LARGE SCALE GENOMIC DNA]</scope>
    <source>
        <strain evidence="3 4">5GH32-13</strain>
    </source>
</reference>
<dbReference type="AlphaFoldDB" id="A0A3B7MU97"/>
<accession>A0A3B7MU97</accession>
<organism evidence="3 4">
    <name type="scientific">Paraflavitalea soli</name>
    <dbReference type="NCBI Taxonomy" id="2315862"/>
    <lineage>
        <taxon>Bacteria</taxon>
        <taxon>Pseudomonadati</taxon>
        <taxon>Bacteroidota</taxon>
        <taxon>Chitinophagia</taxon>
        <taxon>Chitinophagales</taxon>
        <taxon>Chitinophagaceae</taxon>
        <taxon>Paraflavitalea</taxon>
    </lineage>
</organism>
<dbReference type="Pfam" id="PF11795">
    <property type="entry name" value="DUF3322"/>
    <property type="match status" value="1"/>
</dbReference>
<protein>
    <recommendedName>
        <fullName evidence="5">DUF3322 and DUF2220 domain-containing protein</fullName>
    </recommendedName>
</protein>
<evidence type="ECO:0000259" key="1">
    <source>
        <dbReference type="Pfam" id="PF09983"/>
    </source>
</evidence>
<dbReference type="RefSeq" id="WP_119052706.1">
    <property type="nucleotide sequence ID" value="NZ_CP032157.1"/>
</dbReference>
<dbReference type="Proteomes" id="UP000263900">
    <property type="component" value="Chromosome"/>
</dbReference>